<feature type="transmembrane region" description="Helical" evidence="1">
    <location>
        <begin position="65"/>
        <end position="86"/>
    </location>
</feature>
<protein>
    <submittedName>
        <fullName evidence="2">Uncharacterized protein</fullName>
    </submittedName>
</protein>
<comment type="caution">
    <text evidence="2">The sequence shown here is derived from an EMBL/GenBank/DDBJ whole genome shotgun (WGS) entry which is preliminary data.</text>
</comment>
<gene>
    <name evidence="2" type="ORF">OS493_006244</name>
</gene>
<dbReference type="EMBL" id="MU825398">
    <property type="protein sequence ID" value="KAJ7393275.1"/>
    <property type="molecule type" value="Genomic_DNA"/>
</dbReference>
<dbReference type="AlphaFoldDB" id="A0A9X0A591"/>
<accession>A0A9X0A591</accession>
<evidence type="ECO:0000313" key="3">
    <source>
        <dbReference type="Proteomes" id="UP001163046"/>
    </source>
</evidence>
<keyword evidence="3" id="KW-1185">Reference proteome</keyword>
<sequence length="112" mass="12716">MCTNPKWRDEDKGFLEGVLEEEGKKKTNVLLSYVNVLGGAASKVANMAEVDVWPDVQRVNRLVDVWTVAGCCFGTFAVVGTLYFSLKTYREMFQWRAWMKFRKSGIAKKGPD</sequence>
<dbReference type="Proteomes" id="UP001163046">
    <property type="component" value="Unassembled WGS sequence"/>
</dbReference>
<evidence type="ECO:0000256" key="1">
    <source>
        <dbReference type="SAM" id="Phobius"/>
    </source>
</evidence>
<dbReference type="OrthoDB" id="5947076at2759"/>
<proteinExistence type="predicted"/>
<keyword evidence="1" id="KW-0812">Transmembrane</keyword>
<keyword evidence="1" id="KW-1133">Transmembrane helix</keyword>
<name>A0A9X0A591_9CNID</name>
<evidence type="ECO:0000313" key="2">
    <source>
        <dbReference type="EMBL" id="KAJ7393275.1"/>
    </source>
</evidence>
<keyword evidence="1" id="KW-0472">Membrane</keyword>
<organism evidence="2 3">
    <name type="scientific">Desmophyllum pertusum</name>
    <dbReference type="NCBI Taxonomy" id="174260"/>
    <lineage>
        <taxon>Eukaryota</taxon>
        <taxon>Metazoa</taxon>
        <taxon>Cnidaria</taxon>
        <taxon>Anthozoa</taxon>
        <taxon>Hexacorallia</taxon>
        <taxon>Scleractinia</taxon>
        <taxon>Caryophylliina</taxon>
        <taxon>Caryophylliidae</taxon>
        <taxon>Desmophyllum</taxon>
    </lineage>
</organism>
<reference evidence="2" key="1">
    <citation type="submission" date="2023-01" db="EMBL/GenBank/DDBJ databases">
        <title>Genome assembly of the deep-sea coral Lophelia pertusa.</title>
        <authorList>
            <person name="Herrera S."/>
            <person name="Cordes E."/>
        </authorList>
    </citation>
    <scope>NUCLEOTIDE SEQUENCE</scope>
    <source>
        <strain evidence="2">USNM1676648</strain>
        <tissue evidence="2">Polyp</tissue>
    </source>
</reference>